<dbReference type="PANTHER" id="PTHR30469:SF15">
    <property type="entry name" value="HLYD FAMILY OF SECRETION PROTEINS"/>
    <property type="match status" value="1"/>
</dbReference>
<name>A0ABV8AY67_9BACT</name>
<evidence type="ECO:0000256" key="1">
    <source>
        <dbReference type="SAM" id="Coils"/>
    </source>
</evidence>
<dbReference type="InterPro" id="IPR058792">
    <property type="entry name" value="Beta-barrel_RND_2"/>
</dbReference>
<dbReference type="Gene3D" id="2.40.50.100">
    <property type="match status" value="1"/>
</dbReference>
<dbReference type="SUPFAM" id="SSF111369">
    <property type="entry name" value="HlyD-like secretion proteins"/>
    <property type="match status" value="1"/>
</dbReference>
<dbReference type="Pfam" id="PF25954">
    <property type="entry name" value="Beta-barrel_RND_2"/>
    <property type="match status" value="1"/>
</dbReference>
<accession>A0ABV8AY67</accession>
<dbReference type="PROSITE" id="PS51257">
    <property type="entry name" value="PROKAR_LIPOPROTEIN"/>
    <property type="match status" value="1"/>
</dbReference>
<keyword evidence="5" id="KW-1185">Reference proteome</keyword>
<feature type="coiled-coil region" evidence="1">
    <location>
        <begin position="87"/>
        <end position="124"/>
    </location>
</feature>
<proteinExistence type="predicted"/>
<evidence type="ECO:0000313" key="5">
    <source>
        <dbReference type="Proteomes" id="UP001595805"/>
    </source>
</evidence>
<keyword evidence="1" id="KW-0175">Coiled coil</keyword>
<keyword evidence="2" id="KW-0732">Signal</keyword>
<reference evidence="5" key="1">
    <citation type="journal article" date="2019" name="Int. J. Syst. Evol. Microbiol.">
        <title>The Global Catalogue of Microorganisms (GCM) 10K type strain sequencing project: providing services to taxonomists for standard genome sequencing and annotation.</title>
        <authorList>
            <consortium name="The Broad Institute Genomics Platform"/>
            <consortium name="The Broad Institute Genome Sequencing Center for Infectious Disease"/>
            <person name="Wu L."/>
            <person name="Ma J."/>
        </authorList>
    </citation>
    <scope>NUCLEOTIDE SEQUENCE [LARGE SCALE GENOMIC DNA]</scope>
    <source>
        <strain evidence="5">CCUG 60523</strain>
    </source>
</reference>
<sequence length="366" mass="41080">MDYLKIRKLFLLPLLGLMVVSCGTEDGETTFPQRADITESVYASGRIKAVDQYQSYTSATGPIQAIFVEEGDTVSVGQPLLAVFSEREKLSRENAEIASAYADLQANQSRLRDLELNINFARSKMQNDSSLYAKQQNLWEQNIGSKIELEQKELAYKNSKTTYETALLKYEDLKKEIEFNEKSARKNLAISRVLESEYVLKSKIDGRVYAILKEKGEMVTPQTPLAVLGSADEFLLELVVDEYDISKVKVGQTLVVTMDSFKGETFEAIVTKVYPLMDAATKSFTLEAKFTKEPNPLYPNLSLEANIILARRENVLIIPRTFLIEDQFVLNADGDTLSVEIGIKNYESAEILSGIDESTELMKPGK</sequence>
<dbReference type="Proteomes" id="UP001595805">
    <property type="component" value="Unassembled WGS sequence"/>
</dbReference>
<feature type="coiled-coil region" evidence="1">
    <location>
        <begin position="156"/>
        <end position="183"/>
    </location>
</feature>
<feature type="chain" id="PRO_5047460276" evidence="2">
    <location>
        <begin position="24"/>
        <end position="366"/>
    </location>
</feature>
<organism evidence="4 5">
    <name type="scientific">Algoriphagus namhaensis</name>
    <dbReference type="NCBI Taxonomy" id="915353"/>
    <lineage>
        <taxon>Bacteria</taxon>
        <taxon>Pseudomonadati</taxon>
        <taxon>Bacteroidota</taxon>
        <taxon>Cytophagia</taxon>
        <taxon>Cytophagales</taxon>
        <taxon>Cyclobacteriaceae</taxon>
        <taxon>Algoriphagus</taxon>
    </lineage>
</organism>
<feature type="signal peptide" evidence="2">
    <location>
        <begin position="1"/>
        <end position="23"/>
    </location>
</feature>
<feature type="domain" description="CusB-like beta-barrel" evidence="3">
    <location>
        <begin position="237"/>
        <end position="307"/>
    </location>
</feature>
<protein>
    <submittedName>
        <fullName evidence="4">Efflux RND transporter periplasmic adaptor subunit</fullName>
    </submittedName>
</protein>
<dbReference type="PANTHER" id="PTHR30469">
    <property type="entry name" value="MULTIDRUG RESISTANCE PROTEIN MDTA"/>
    <property type="match status" value="1"/>
</dbReference>
<evidence type="ECO:0000256" key="2">
    <source>
        <dbReference type="SAM" id="SignalP"/>
    </source>
</evidence>
<evidence type="ECO:0000259" key="3">
    <source>
        <dbReference type="Pfam" id="PF25954"/>
    </source>
</evidence>
<dbReference type="EMBL" id="JBHRZS010000007">
    <property type="protein sequence ID" value="MFC3881862.1"/>
    <property type="molecule type" value="Genomic_DNA"/>
</dbReference>
<evidence type="ECO:0000313" key="4">
    <source>
        <dbReference type="EMBL" id="MFC3881862.1"/>
    </source>
</evidence>
<comment type="caution">
    <text evidence="4">The sequence shown here is derived from an EMBL/GenBank/DDBJ whole genome shotgun (WGS) entry which is preliminary data.</text>
</comment>
<dbReference type="RefSeq" id="WP_377907212.1">
    <property type="nucleotide sequence ID" value="NZ_JBHRZS010000007.1"/>
</dbReference>
<gene>
    <name evidence="4" type="ORF">ACFOSV_16825</name>
</gene>
<dbReference type="Gene3D" id="2.40.30.170">
    <property type="match status" value="1"/>
</dbReference>